<proteinExistence type="predicted"/>
<accession>A0A803P9V0</accession>
<feature type="region of interest" description="Disordered" evidence="1">
    <location>
        <begin position="66"/>
        <end position="90"/>
    </location>
</feature>
<dbReference type="EnsemblPlants" id="evm.model.03.653">
    <property type="protein sequence ID" value="cds.evm.model.03.653"/>
    <property type="gene ID" value="evm.TU.03.653"/>
</dbReference>
<feature type="region of interest" description="Disordered" evidence="1">
    <location>
        <begin position="1"/>
        <end position="24"/>
    </location>
</feature>
<reference evidence="2" key="1">
    <citation type="submission" date="2018-11" db="EMBL/GenBank/DDBJ databases">
        <authorList>
            <person name="Grassa J C."/>
        </authorList>
    </citation>
    <scope>NUCLEOTIDE SEQUENCE [LARGE SCALE GENOMIC DNA]</scope>
</reference>
<protein>
    <submittedName>
        <fullName evidence="2">Uncharacterized protein</fullName>
    </submittedName>
</protein>
<name>A0A803P9V0_CANSA</name>
<dbReference type="Gramene" id="evm.model.03.653">
    <property type="protein sequence ID" value="cds.evm.model.03.653"/>
    <property type="gene ID" value="evm.TU.03.653"/>
</dbReference>
<feature type="compositionally biased region" description="Polar residues" evidence="1">
    <location>
        <begin position="1"/>
        <end position="17"/>
    </location>
</feature>
<evidence type="ECO:0000256" key="1">
    <source>
        <dbReference type="SAM" id="MobiDB-lite"/>
    </source>
</evidence>
<organism evidence="2 3">
    <name type="scientific">Cannabis sativa</name>
    <name type="common">Hemp</name>
    <name type="synonym">Marijuana</name>
    <dbReference type="NCBI Taxonomy" id="3483"/>
    <lineage>
        <taxon>Eukaryota</taxon>
        <taxon>Viridiplantae</taxon>
        <taxon>Streptophyta</taxon>
        <taxon>Embryophyta</taxon>
        <taxon>Tracheophyta</taxon>
        <taxon>Spermatophyta</taxon>
        <taxon>Magnoliopsida</taxon>
        <taxon>eudicotyledons</taxon>
        <taxon>Gunneridae</taxon>
        <taxon>Pentapetalae</taxon>
        <taxon>rosids</taxon>
        <taxon>fabids</taxon>
        <taxon>Rosales</taxon>
        <taxon>Cannabaceae</taxon>
        <taxon>Cannabis</taxon>
    </lineage>
</organism>
<reference evidence="2" key="2">
    <citation type="submission" date="2021-03" db="UniProtKB">
        <authorList>
            <consortium name="EnsemblPlants"/>
        </authorList>
    </citation>
    <scope>IDENTIFICATION</scope>
</reference>
<evidence type="ECO:0000313" key="2">
    <source>
        <dbReference type="EnsemblPlants" id="cds.evm.model.03.653"/>
    </source>
</evidence>
<evidence type="ECO:0000313" key="3">
    <source>
        <dbReference type="Proteomes" id="UP000596661"/>
    </source>
</evidence>
<keyword evidence="3" id="KW-1185">Reference proteome</keyword>
<sequence length="135" mass="13987">MAVTRKTLSTNSTSSGLPQDPMTVDPNVCVPATIGVSPNPTDVANLANPANTVGPTNLTDTISLVDPANPADPNEKPLLPRVDPPLAPLTEGFVNVEQPPHTTTNSVPQYYTGETSLGIGEPAIGEPHVDLGEDI</sequence>
<dbReference type="EMBL" id="UZAU01000263">
    <property type="status" value="NOT_ANNOTATED_CDS"/>
    <property type="molecule type" value="Genomic_DNA"/>
</dbReference>
<dbReference type="AlphaFoldDB" id="A0A803P9V0"/>
<dbReference type="Proteomes" id="UP000596661">
    <property type="component" value="Chromosome 3"/>
</dbReference>